<dbReference type="GO" id="GO:0007004">
    <property type="term" value="P:telomere maintenance via telomerase"/>
    <property type="evidence" value="ECO:0007669"/>
    <property type="project" value="InterPro"/>
</dbReference>
<organism evidence="8 9">
    <name type="scientific">Varanus komodoensis</name>
    <name type="common">Komodo dragon</name>
    <dbReference type="NCBI Taxonomy" id="61221"/>
    <lineage>
        <taxon>Eukaryota</taxon>
        <taxon>Metazoa</taxon>
        <taxon>Chordata</taxon>
        <taxon>Craniata</taxon>
        <taxon>Vertebrata</taxon>
        <taxon>Euteleostomi</taxon>
        <taxon>Lepidosauria</taxon>
        <taxon>Squamata</taxon>
        <taxon>Bifurcata</taxon>
        <taxon>Unidentata</taxon>
        <taxon>Episquamata</taxon>
        <taxon>Toxicofera</taxon>
        <taxon>Anguimorpha</taxon>
        <taxon>Paleoanguimorpha</taxon>
        <taxon>Varanoidea</taxon>
        <taxon>Varanidae</taxon>
        <taxon>Varanus</taxon>
    </lineage>
</organism>
<feature type="region of interest" description="Disordered" evidence="6">
    <location>
        <begin position="189"/>
        <end position="220"/>
    </location>
</feature>
<dbReference type="Proteomes" id="UP000694545">
    <property type="component" value="Unplaced"/>
</dbReference>
<accession>A0A8D2ITZ8</accession>
<dbReference type="Ensembl" id="ENSVKKT00000003707.1">
    <property type="protein sequence ID" value="ENSVKKP00000003609.1"/>
    <property type="gene ID" value="ENSVKKG00000002760.1"/>
</dbReference>
<evidence type="ECO:0000256" key="2">
    <source>
        <dbReference type="ARBA" id="ARBA00004574"/>
    </source>
</evidence>
<dbReference type="OMA" id="YILQPWI"/>
<name>A0A8D2ITZ8_VARKO</name>
<protein>
    <recommendedName>
        <fullName evidence="7">Shelterin complex subunit TPP1/Est3 domain-containing protein</fullName>
    </recommendedName>
</protein>
<dbReference type="GO" id="GO:0032211">
    <property type="term" value="P:negative regulation of telomere maintenance via telomerase"/>
    <property type="evidence" value="ECO:0007669"/>
    <property type="project" value="TreeGrafter"/>
</dbReference>
<feature type="compositionally biased region" description="Polar residues" evidence="6">
    <location>
        <begin position="189"/>
        <end position="199"/>
    </location>
</feature>
<keyword evidence="3" id="KW-0158">Chromosome</keyword>
<evidence type="ECO:0000256" key="6">
    <source>
        <dbReference type="SAM" id="MobiDB-lite"/>
    </source>
</evidence>
<evidence type="ECO:0000313" key="8">
    <source>
        <dbReference type="Ensembl" id="ENSVKKP00000003609.1"/>
    </source>
</evidence>
<evidence type="ECO:0000259" key="7">
    <source>
        <dbReference type="Pfam" id="PF10341"/>
    </source>
</evidence>
<sequence length="555" mass="62321">MYIADGSHYIQVLVTPKAAEMTKFSLPQSGFSSIVGQFIVLQNYRVCFKGAAKVEDCEFYLTLECFRVMPMKRQKTRPKDCNQEPSVLQKIKQLWQKGFAMQLWPSSEQPSVSEILREIKQDQLSTLKQSVEDCLSLLDPSKLDSEQMAVYPDTKWQRERREAKLQRDTFTVPAKLLVISAENEAALSKSYTPKTSQAVHDTGESSQDDDQSTASFFSAESESLDVSLENPWDIFPGMTLTSSSDTSGTLPGLPAPQQVLLATTAEEEEAPCFSSPTTEFPEPRAHTSLCNSEQADLVETASPTLLPSHNHVSLKESVSQESIELNTTYHASKAADTDESTPCDTSLKNSHSHTATCLLSPVCPPSRSDCSLASLSENMKEDHLTHLQRDKMVLRNAGEKCLDRGRKCVAAKRKQMMPDEEETTETFSSPEHPSTRAFAKAHELESKLLTTCKSPLKFVSTPKKSRIETIQQHPASAQFRCTETFLEKGREQRVADITPRRPGQHRGQQQHVKRAPFHIKYKRPTPELCSQVRSTRISRAMLGWARWIFSNTQKQ</sequence>
<dbReference type="PANTHER" id="PTHR14487:SF3">
    <property type="entry name" value="ADRENOCORTICAL DYSPLASIA PROTEIN HOMOLOG"/>
    <property type="match status" value="1"/>
</dbReference>
<evidence type="ECO:0000256" key="5">
    <source>
        <dbReference type="ARBA" id="ARBA00023242"/>
    </source>
</evidence>
<dbReference type="InterPro" id="IPR019437">
    <property type="entry name" value="TPP1/Est3"/>
</dbReference>
<dbReference type="GO" id="GO:0042162">
    <property type="term" value="F:telomeric DNA binding"/>
    <property type="evidence" value="ECO:0007669"/>
    <property type="project" value="InterPro"/>
</dbReference>
<dbReference type="InterPro" id="IPR028631">
    <property type="entry name" value="ACD"/>
</dbReference>
<reference evidence="8" key="1">
    <citation type="submission" date="2025-08" db="UniProtKB">
        <authorList>
            <consortium name="Ensembl"/>
        </authorList>
    </citation>
    <scope>IDENTIFICATION</scope>
</reference>
<dbReference type="PANTHER" id="PTHR14487">
    <property type="entry name" value="ADRENOCORTICAL DYSPLASIA PROTEIN ACD"/>
    <property type="match status" value="1"/>
</dbReference>
<evidence type="ECO:0000256" key="3">
    <source>
        <dbReference type="ARBA" id="ARBA00022454"/>
    </source>
</evidence>
<dbReference type="Pfam" id="PF10341">
    <property type="entry name" value="TPP1"/>
    <property type="match status" value="1"/>
</dbReference>
<feature type="region of interest" description="Disordered" evidence="6">
    <location>
        <begin position="265"/>
        <end position="285"/>
    </location>
</feature>
<evidence type="ECO:0000256" key="1">
    <source>
        <dbReference type="ARBA" id="ARBA00004123"/>
    </source>
</evidence>
<comment type="subcellular location">
    <subcellularLocation>
        <location evidence="2">Chromosome</location>
        <location evidence="2">Telomere</location>
    </subcellularLocation>
    <subcellularLocation>
        <location evidence="1">Nucleus</location>
    </subcellularLocation>
</comment>
<feature type="domain" description="Shelterin complex subunit TPP1/Est3" evidence="7">
    <location>
        <begin position="3"/>
        <end position="97"/>
    </location>
</feature>
<dbReference type="Gene3D" id="2.40.50.960">
    <property type="match status" value="1"/>
</dbReference>
<evidence type="ECO:0000313" key="9">
    <source>
        <dbReference type="Proteomes" id="UP000694545"/>
    </source>
</evidence>
<reference evidence="8" key="2">
    <citation type="submission" date="2025-09" db="UniProtKB">
        <authorList>
            <consortium name="Ensembl"/>
        </authorList>
    </citation>
    <scope>IDENTIFICATION</scope>
</reference>
<dbReference type="GO" id="GO:0070187">
    <property type="term" value="C:shelterin complex"/>
    <property type="evidence" value="ECO:0007669"/>
    <property type="project" value="InterPro"/>
</dbReference>
<dbReference type="AlphaFoldDB" id="A0A8D2ITZ8"/>
<proteinExistence type="predicted"/>
<dbReference type="GO" id="GO:0005697">
    <property type="term" value="C:telomerase holoenzyme complex"/>
    <property type="evidence" value="ECO:0007669"/>
    <property type="project" value="InterPro"/>
</dbReference>
<feature type="region of interest" description="Disordered" evidence="6">
    <location>
        <begin position="412"/>
        <end position="434"/>
    </location>
</feature>
<evidence type="ECO:0000256" key="4">
    <source>
        <dbReference type="ARBA" id="ARBA00022895"/>
    </source>
</evidence>
<dbReference type="GO" id="GO:0070198">
    <property type="term" value="P:protein localization to chromosome, telomeric region"/>
    <property type="evidence" value="ECO:0007669"/>
    <property type="project" value="TreeGrafter"/>
</dbReference>
<keyword evidence="5" id="KW-0539">Nucleus</keyword>
<keyword evidence="4" id="KW-0779">Telomere</keyword>
<dbReference type="GO" id="GO:0016233">
    <property type="term" value="P:telomere capping"/>
    <property type="evidence" value="ECO:0007669"/>
    <property type="project" value="InterPro"/>
</dbReference>
<keyword evidence="9" id="KW-1185">Reference proteome</keyword>